<proteinExistence type="predicted"/>
<protein>
    <submittedName>
        <fullName evidence="1">Uncharacterized protein</fullName>
    </submittedName>
</protein>
<dbReference type="AlphaFoldDB" id="A0A6N2MWA9"/>
<reference evidence="1" key="1">
    <citation type="submission" date="2019-03" db="EMBL/GenBank/DDBJ databases">
        <authorList>
            <person name="Mank J."/>
            <person name="Almeida P."/>
        </authorList>
    </citation>
    <scope>NUCLEOTIDE SEQUENCE</scope>
    <source>
        <strain evidence="1">78183</strain>
    </source>
</reference>
<organism evidence="1">
    <name type="scientific">Salix viminalis</name>
    <name type="common">Common osier</name>
    <name type="synonym">Basket willow</name>
    <dbReference type="NCBI Taxonomy" id="40686"/>
    <lineage>
        <taxon>Eukaryota</taxon>
        <taxon>Viridiplantae</taxon>
        <taxon>Streptophyta</taxon>
        <taxon>Embryophyta</taxon>
        <taxon>Tracheophyta</taxon>
        <taxon>Spermatophyta</taxon>
        <taxon>Magnoliopsida</taxon>
        <taxon>eudicotyledons</taxon>
        <taxon>Gunneridae</taxon>
        <taxon>Pentapetalae</taxon>
        <taxon>rosids</taxon>
        <taxon>fabids</taxon>
        <taxon>Malpighiales</taxon>
        <taxon>Salicaceae</taxon>
        <taxon>Saliceae</taxon>
        <taxon>Salix</taxon>
    </lineage>
</organism>
<dbReference type="EMBL" id="CAADRP010001819">
    <property type="protein sequence ID" value="VFU53905.1"/>
    <property type="molecule type" value="Genomic_DNA"/>
</dbReference>
<sequence>MCKLAQMVGRYEVGIQVKRDIFGNAFARDVSRGLCSLASVVQFQSVPTLLTWRNRF</sequence>
<gene>
    <name evidence="1" type="ORF">SVIM_LOCUS374678</name>
</gene>
<evidence type="ECO:0000313" key="1">
    <source>
        <dbReference type="EMBL" id="VFU53905.1"/>
    </source>
</evidence>
<name>A0A6N2MWA9_SALVM</name>
<accession>A0A6N2MWA9</accession>